<dbReference type="GO" id="GO:0005524">
    <property type="term" value="F:ATP binding"/>
    <property type="evidence" value="ECO:0007669"/>
    <property type="project" value="UniProtKB-KW"/>
</dbReference>
<reference evidence="15" key="1">
    <citation type="journal article" date="2023" name="Mol. Plant Microbe Interact.">
        <title>Elucidating the Obligate Nature and Biological Capacity of an Invasive Fungal Corn Pathogen.</title>
        <authorList>
            <person name="MacCready J.S."/>
            <person name="Roggenkamp E.M."/>
            <person name="Gdanetz K."/>
            <person name="Chilvers M.I."/>
        </authorList>
    </citation>
    <scope>NUCLEOTIDE SEQUENCE</scope>
    <source>
        <strain evidence="15">PM02</strain>
    </source>
</reference>
<proteinExistence type="predicted"/>
<keyword evidence="3" id="KW-0285">Flavoprotein</keyword>
<evidence type="ECO:0000256" key="4">
    <source>
        <dbReference type="ARBA" id="ARBA00022643"/>
    </source>
</evidence>
<evidence type="ECO:0000313" key="15">
    <source>
        <dbReference type="EMBL" id="KAK2072426.1"/>
    </source>
</evidence>
<dbReference type="GO" id="GO:0003919">
    <property type="term" value="F:FMN adenylyltransferase activity"/>
    <property type="evidence" value="ECO:0007669"/>
    <property type="project" value="UniProtKB-EC"/>
</dbReference>
<name>A0AAD9I736_9PEZI</name>
<keyword evidence="4" id="KW-0288">FMN</keyword>
<feature type="region of interest" description="Disordered" evidence="13">
    <location>
        <begin position="1"/>
        <end position="48"/>
    </location>
</feature>
<protein>
    <recommendedName>
        <fullName evidence="2">FAD synthase</fullName>
        <ecNumber evidence="2">2.7.7.2</ecNumber>
    </recommendedName>
    <alternativeName>
        <fullName evidence="10">FAD pyrophosphorylase</fullName>
    </alternativeName>
    <alternativeName>
        <fullName evidence="11">FMN adenylyltransferase</fullName>
    </alternativeName>
</protein>
<feature type="region of interest" description="Disordered" evidence="13">
    <location>
        <begin position="280"/>
        <end position="300"/>
    </location>
</feature>
<dbReference type="InterPro" id="IPR002500">
    <property type="entry name" value="PAPS_reduct_dom"/>
</dbReference>
<dbReference type="Gene3D" id="3.40.50.620">
    <property type="entry name" value="HUPs"/>
    <property type="match status" value="1"/>
</dbReference>
<dbReference type="Pfam" id="PF01507">
    <property type="entry name" value="PAPS_reduct"/>
    <property type="match status" value="2"/>
</dbReference>
<evidence type="ECO:0000256" key="13">
    <source>
        <dbReference type="SAM" id="MobiDB-lite"/>
    </source>
</evidence>
<evidence type="ECO:0000256" key="5">
    <source>
        <dbReference type="ARBA" id="ARBA00022679"/>
    </source>
</evidence>
<comment type="caution">
    <text evidence="15">The sequence shown here is derived from an EMBL/GenBank/DDBJ whole genome shotgun (WGS) entry which is preliminary data.</text>
</comment>
<keyword evidence="7" id="KW-0547">Nucleotide-binding</keyword>
<gene>
    <name evidence="15" type="ORF">P8C59_006783</name>
</gene>
<evidence type="ECO:0000256" key="11">
    <source>
        <dbReference type="ARBA" id="ARBA00031871"/>
    </source>
</evidence>
<evidence type="ECO:0000256" key="6">
    <source>
        <dbReference type="ARBA" id="ARBA00022695"/>
    </source>
</evidence>
<keyword evidence="6" id="KW-0548">Nucleotidyltransferase</keyword>
<dbReference type="PANTHER" id="PTHR23293:SF9">
    <property type="entry name" value="FAD SYNTHASE"/>
    <property type="match status" value="1"/>
</dbReference>
<dbReference type="GO" id="GO:0006747">
    <property type="term" value="P:FAD biosynthetic process"/>
    <property type="evidence" value="ECO:0007669"/>
    <property type="project" value="TreeGrafter"/>
</dbReference>
<evidence type="ECO:0000256" key="3">
    <source>
        <dbReference type="ARBA" id="ARBA00022630"/>
    </source>
</evidence>
<evidence type="ECO:0000256" key="8">
    <source>
        <dbReference type="ARBA" id="ARBA00022827"/>
    </source>
</evidence>
<dbReference type="EMBL" id="JAQQPM010000006">
    <property type="protein sequence ID" value="KAK2072426.1"/>
    <property type="molecule type" value="Genomic_DNA"/>
</dbReference>
<accession>A0AAD9I736</accession>
<keyword evidence="9" id="KW-0067">ATP-binding</keyword>
<dbReference type="CDD" id="cd23948">
    <property type="entry name" value="FAD_synthase"/>
    <property type="match status" value="1"/>
</dbReference>
<keyword evidence="16" id="KW-1185">Reference proteome</keyword>
<comment type="pathway">
    <text evidence="1">Cofactor biosynthesis; FAD biosynthesis; FAD from FMN: step 1/1.</text>
</comment>
<evidence type="ECO:0000259" key="14">
    <source>
        <dbReference type="Pfam" id="PF01507"/>
    </source>
</evidence>
<dbReference type="Proteomes" id="UP001217918">
    <property type="component" value="Unassembled WGS sequence"/>
</dbReference>
<dbReference type="EC" id="2.7.7.2" evidence="2"/>
<dbReference type="InterPro" id="IPR014729">
    <property type="entry name" value="Rossmann-like_a/b/a_fold"/>
</dbReference>
<dbReference type="PANTHER" id="PTHR23293">
    <property type="entry name" value="FAD SYNTHETASE-RELATED FMN ADENYLYLTRANSFERASE"/>
    <property type="match status" value="1"/>
</dbReference>
<keyword evidence="5" id="KW-0808">Transferase</keyword>
<evidence type="ECO:0000256" key="9">
    <source>
        <dbReference type="ARBA" id="ARBA00022840"/>
    </source>
</evidence>
<feature type="compositionally biased region" description="Basic and acidic residues" evidence="13">
    <location>
        <begin position="16"/>
        <end position="48"/>
    </location>
</feature>
<evidence type="ECO:0000256" key="10">
    <source>
        <dbReference type="ARBA" id="ARBA00031145"/>
    </source>
</evidence>
<evidence type="ECO:0000256" key="1">
    <source>
        <dbReference type="ARBA" id="ARBA00004726"/>
    </source>
</evidence>
<keyword evidence="8" id="KW-0274">FAD</keyword>
<evidence type="ECO:0000256" key="12">
    <source>
        <dbReference type="ARBA" id="ARBA00049494"/>
    </source>
</evidence>
<comment type="catalytic activity">
    <reaction evidence="12">
        <text>FMN + ATP + H(+) = FAD + diphosphate</text>
        <dbReference type="Rhea" id="RHEA:17237"/>
        <dbReference type="ChEBI" id="CHEBI:15378"/>
        <dbReference type="ChEBI" id="CHEBI:30616"/>
        <dbReference type="ChEBI" id="CHEBI:33019"/>
        <dbReference type="ChEBI" id="CHEBI:57692"/>
        <dbReference type="ChEBI" id="CHEBI:58210"/>
        <dbReference type="EC" id="2.7.7.2"/>
    </reaction>
</comment>
<evidence type="ECO:0000256" key="2">
    <source>
        <dbReference type="ARBA" id="ARBA00012393"/>
    </source>
</evidence>
<dbReference type="SUPFAM" id="SSF52402">
    <property type="entry name" value="Adenine nucleotide alpha hydrolases-like"/>
    <property type="match status" value="1"/>
</dbReference>
<organism evidence="15 16">
    <name type="scientific">Phyllachora maydis</name>
    <dbReference type="NCBI Taxonomy" id="1825666"/>
    <lineage>
        <taxon>Eukaryota</taxon>
        <taxon>Fungi</taxon>
        <taxon>Dikarya</taxon>
        <taxon>Ascomycota</taxon>
        <taxon>Pezizomycotina</taxon>
        <taxon>Sordariomycetes</taxon>
        <taxon>Sordariomycetidae</taxon>
        <taxon>Phyllachorales</taxon>
        <taxon>Phyllachoraceae</taxon>
        <taxon>Phyllachora</taxon>
    </lineage>
</organism>
<evidence type="ECO:0000313" key="16">
    <source>
        <dbReference type="Proteomes" id="UP001217918"/>
    </source>
</evidence>
<evidence type="ECO:0000256" key="7">
    <source>
        <dbReference type="ARBA" id="ARBA00022741"/>
    </source>
</evidence>
<dbReference type="AlphaFoldDB" id="A0AAD9I736"/>
<dbReference type="FunFam" id="3.40.50.620:FF:000187">
    <property type="entry name" value="Probable FAD synthetase"/>
    <property type="match status" value="1"/>
</dbReference>
<feature type="domain" description="Phosphoadenosine phosphosulphate reductase" evidence="14">
    <location>
        <begin position="200"/>
        <end position="283"/>
    </location>
</feature>
<sequence length="317" mass="35006">MSPREMVPAQPNGAVKDGKPVRREPRPDHFPDDHFPDDHFPDDHCPDHHSLEHVARELHARVAALLDEKDADTTLRRVQEQVRLAMGVIDAALDRYGIPELSMAYNGGKDCLVLLVLILACLPRHFVPSASRPPASHAAESSSAAAADSLPAFPASLQAVYVVSAAPFPEVDAFVAQSARHYHLDVHAYALPMKEALAAYLAEQGRAVRAVFVGTRRTDPHGALLTHFDPTDVDKGWPAFMRVHPVIDWHYAEIWAFLRHLGIPYCSLYDQGYTSLGGTTDTLPNPALRKPGGTDGDEFRPAYKLLADEEERLGRNR</sequence>
<feature type="domain" description="Phosphoadenosine phosphosulphate reductase" evidence="14">
    <location>
        <begin position="101"/>
        <end position="190"/>
    </location>
</feature>